<keyword evidence="2" id="KW-1133">Transmembrane helix</keyword>
<protein>
    <submittedName>
        <fullName evidence="3">Conserved domain protein</fullName>
    </submittedName>
</protein>
<reference evidence="3 4" key="1">
    <citation type="submission" date="2011-04" db="EMBL/GenBank/DDBJ databases">
        <authorList>
            <person name="Durkin A.S."/>
            <person name="Radune D."/>
            <person name="Hostetler J."/>
            <person name="Torralba M."/>
            <person name="Gillis M."/>
            <person name="Methe B."/>
            <person name="Sutton G."/>
            <person name="Nelson K.E."/>
        </authorList>
    </citation>
    <scope>NUCLEOTIDE SEQUENCE [LARGE SCALE GENOMIC DNA]</scope>
    <source>
        <strain evidence="3 4">SK255</strain>
    </source>
</reference>
<evidence type="ECO:0000313" key="3">
    <source>
        <dbReference type="EMBL" id="EGL91080.1"/>
    </source>
</evidence>
<keyword evidence="2" id="KW-0472">Membrane</keyword>
<organism evidence="3 4">
    <name type="scientific">Streptococcus oralis SK255</name>
    <dbReference type="NCBI Taxonomy" id="1005704"/>
    <lineage>
        <taxon>Bacteria</taxon>
        <taxon>Bacillati</taxon>
        <taxon>Bacillota</taxon>
        <taxon>Bacilli</taxon>
        <taxon>Lactobacillales</taxon>
        <taxon>Streptococcaceae</taxon>
        <taxon>Streptococcus</taxon>
    </lineage>
</organism>
<evidence type="ECO:0000256" key="1">
    <source>
        <dbReference type="SAM" id="Coils"/>
    </source>
</evidence>
<evidence type="ECO:0000313" key="4">
    <source>
        <dbReference type="Proteomes" id="UP000003695"/>
    </source>
</evidence>
<dbReference type="Proteomes" id="UP000003695">
    <property type="component" value="Unassembled WGS sequence"/>
</dbReference>
<evidence type="ECO:0000256" key="2">
    <source>
        <dbReference type="SAM" id="Phobius"/>
    </source>
</evidence>
<keyword evidence="1" id="KW-0175">Coiled coil</keyword>
<sequence>MEIMTLAIAVFAVIIGLVIGYVSISAKMKSSQEAAELMLLNAEQEATNLRGQAEREADLLLNEAKSESKSLKKKHYWRPKRKPENTVKKWTLNLSQNVRSSSKLKVV</sequence>
<dbReference type="AlphaFoldDB" id="F5VTC0"/>
<feature type="coiled-coil region" evidence="1">
    <location>
        <begin position="32"/>
        <end position="63"/>
    </location>
</feature>
<comment type="caution">
    <text evidence="3">The sequence shown here is derived from an EMBL/GenBank/DDBJ whole genome shotgun (WGS) entry which is preliminary data.</text>
</comment>
<dbReference type="eggNOG" id="COG3599">
    <property type="taxonomic scope" value="Bacteria"/>
</dbReference>
<dbReference type="PATRIC" id="fig|1005704.3.peg.483"/>
<name>F5VTC0_STROR</name>
<gene>
    <name evidence="3" type="ORF">HMPREF9968_0973</name>
</gene>
<dbReference type="Gene3D" id="1.20.5.2950">
    <property type="match status" value="1"/>
</dbReference>
<proteinExistence type="predicted"/>
<accession>F5VTC0</accession>
<keyword evidence="2" id="KW-0812">Transmembrane</keyword>
<dbReference type="EMBL" id="AFNM01000017">
    <property type="protein sequence ID" value="EGL91080.1"/>
    <property type="molecule type" value="Genomic_DNA"/>
</dbReference>
<feature type="transmembrane region" description="Helical" evidence="2">
    <location>
        <begin position="6"/>
        <end position="24"/>
    </location>
</feature>